<proteinExistence type="predicted"/>
<dbReference type="Proteomes" id="UP000048926">
    <property type="component" value="Unassembled WGS sequence"/>
</dbReference>
<dbReference type="EMBL" id="CXST01000006">
    <property type="protein sequence ID" value="CTQ47371.1"/>
    <property type="molecule type" value="Genomic_DNA"/>
</dbReference>
<evidence type="ECO:0000313" key="1">
    <source>
        <dbReference type="EMBL" id="CTQ47371.1"/>
    </source>
</evidence>
<reference evidence="2" key="1">
    <citation type="submission" date="2015-07" db="EMBL/GenBank/DDBJ databases">
        <authorList>
            <person name="Rodrigo-Torres Lidia"/>
            <person name="Arahal R.David."/>
        </authorList>
    </citation>
    <scope>NUCLEOTIDE SEQUENCE [LARGE SCALE GENOMIC DNA]</scope>
    <source>
        <strain evidence="2">CECT 4801</strain>
    </source>
</reference>
<gene>
    <name evidence="1" type="ORF">LAL4801_05833</name>
</gene>
<protein>
    <submittedName>
        <fullName evidence="1">Uncharacterized protein</fullName>
    </submittedName>
</protein>
<organism evidence="1 2">
    <name type="scientific">Roseibium aggregatum</name>
    <dbReference type="NCBI Taxonomy" id="187304"/>
    <lineage>
        <taxon>Bacteria</taxon>
        <taxon>Pseudomonadati</taxon>
        <taxon>Pseudomonadota</taxon>
        <taxon>Alphaproteobacteria</taxon>
        <taxon>Hyphomicrobiales</taxon>
        <taxon>Stappiaceae</taxon>
        <taxon>Roseibium</taxon>
    </lineage>
</organism>
<accession>A0A0M6YEC9</accession>
<dbReference type="AlphaFoldDB" id="A0A0M6YEC9"/>
<evidence type="ECO:0000313" key="2">
    <source>
        <dbReference type="Proteomes" id="UP000048926"/>
    </source>
</evidence>
<keyword evidence="2" id="KW-1185">Reference proteome</keyword>
<name>A0A0M6YEC9_9HYPH</name>
<sequence length="212" mass="24582">MRWGDMVSEVLTVEKVVVLEFSGVLEGYFVDVAWQDSRLDRKRFEELVKVDFIENFLRRLWEMNEPLSDQMLLTRYATLHIIKYGALNFTFDALPGSIKIENGKIVVESKIILILGMLWLGLNSGMVNYPNVREGLVMLAKDLNMILTSSIFDTAADRNCRVETLTVKNTNPALIQQIINKCVHESRLNEYYQLKQQIKDELRSIREDGENY</sequence>